<proteinExistence type="predicted"/>
<keyword evidence="2" id="KW-1185">Reference proteome</keyword>
<accession>A0A0J1EKZ2</accession>
<dbReference type="AlphaFoldDB" id="A0A0J1EKZ2"/>
<dbReference type="STRING" id="595434.RISK_001435"/>
<name>A0A0J1EKZ2_RHOIS</name>
<reference evidence="1" key="1">
    <citation type="submission" date="2015-05" db="EMBL/GenBank/DDBJ databases">
        <title>Permanent draft genome of Rhodopirellula islandicus K833.</title>
        <authorList>
            <person name="Kizina J."/>
            <person name="Richter M."/>
            <person name="Glockner F.O."/>
            <person name="Harder J."/>
        </authorList>
    </citation>
    <scope>NUCLEOTIDE SEQUENCE [LARGE SCALE GENOMIC DNA]</scope>
    <source>
        <strain evidence="1">K833</strain>
    </source>
</reference>
<evidence type="ECO:0000313" key="2">
    <source>
        <dbReference type="Proteomes" id="UP000036367"/>
    </source>
</evidence>
<dbReference type="EMBL" id="LECT01000015">
    <property type="protein sequence ID" value="KLU06224.1"/>
    <property type="molecule type" value="Genomic_DNA"/>
</dbReference>
<comment type="caution">
    <text evidence="1">The sequence shown here is derived from an EMBL/GenBank/DDBJ whole genome shotgun (WGS) entry which is preliminary data.</text>
</comment>
<protein>
    <submittedName>
        <fullName evidence="1">Uncharacterized protein</fullName>
    </submittedName>
</protein>
<organism evidence="1 2">
    <name type="scientific">Rhodopirellula islandica</name>
    <dbReference type="NCBI Taxonomy" id="595434"/>
    <lineage>
        <taxon>Bacteria</taxon>
        <taxon>Pseudomonadati</taxon>
        <taxon>Planctomycetota</taxon>
        <taxon>Planctomycetia</taxon>
        <taxon>Pirellulales</taxon>
        <taxon>Pirellulaceae</taxon>
        <taxon>Rhodopirellula</taxon>
    </lineage>
</organism>
<evidence type="ECO:0000313" key="1">
    <source>
        <dbReference type="EMBL" id="KLU06224.1"/>
    </source>
</evidence>
<dbReference type="Proteomes" id="UP000036367">
    <property type="component" value="Unassembled WGS sequence"/>
</dbReference>
<sequence length="55" mass="5708">MLDEIPNALTASAIVMPLLFDADAPPARFPCDADAVPMIQASSWLQASSGGESFA</sequence>
<gene>
    <name evidence="1" type="ORF">RISK_001435</name>
</gene>